<feature type="domain" description="U-box" evidence="2">
    <location>
        <begin position="259"/>
        <end position="332"/>
    </location>
</feature>
<dbReference type="Proteomes" id="UP001363151">
    <property type="component" value="Unassembled WGS sequence"/>
</dbReference>
<name>A0ABR1FQ43_AURAN</name>
<keyword evidence="3" id="KW-0418">Kinase</keyword>
<dbReference type="PANTHER" id="PTHR46573:SF1">
    <property type="entry name" value="WD REPEAT, SAM AND U-BOX DOMAIN-CONTAINING PROTEIN 1"/>
    <property type="match status" value="1"/>
</dbReference>
<dbReference type="Gene3D" id="3.30.40.10">
    <property type="entry name" value="Zinc/RING finger domain, C3HC4 (zinc finger)"/>
    <property type="match status" value="1"/>
</dbReference>
<accession>A0ABR1FQ43</accession>
<sequence length="333" mass="36057">MESDASAENTATEREASPWRLAFDALRRSLWTRRSTDDALSSCGEESAPFPWPDLEMAEYEYARQLRDDEYGRRGLEGVVVVAELPRVSRADVGAVKGFLRDFALREGPGGAVDVYVPFDGASGSALNDGARGALRARPFGQRDGLLPPTAAGAPFSGPSDDDFEAPDSSRRAPPPRARAGPGAERPSSARRAAAARAAAPGAGRGGATSDDHEHETEPDDDDGPRAPLVVYRWDDDGGWRSVGEAHRPRRARSRSPRPFPNEYLCPITLGPMVDPCLCADGHSYERRAIAHWFASHSTSPLTNQRLDSKDVIPNHALRKAILRHTEQQAASA</sequence>
<dbReference type="InterPro" id="IPR013083">
    <property type="entry name" value="Znf_RING/FYVE/PHD"/>
</dbReference>
<dbReference type="PROSITE" id="PS51698">
    <property type="entry name" value="U_BOX"/>
    <property type="match status" value="1"/>
</dbReference>
<dbReference type="InterPro" id="IPR052085">
    <property type="entry name" value="WD-SAM-U-box"/>
</dbReference>
<dbReference type="CDD" id="cd16655">
    <property type="entry name" value="RING-Ubox_WDSUB1-like"/>
    <property type="match status" value="1"/>
</dbReference>
<dbReference type="Pfam" id="PF04564">
    <property type="entry name" value="U-box"/>
    <property type="match status" value="1"/>
</dbReference>
<proteinExistence type="predicted"/>
<evidence type="ECO:0000313" key="4">
    <source>
        <dbReference type="Proteomes" id="UP001363151"/>
    </source>
</evidence>
<gene>
    <name evidence="3" type="ORF">SO694_00069180</name>
</gene>
<evidence type="ECO:0000256" key="1">
    <source>
        <dbReference type="SAM" id="MobiDB-lite"/>
    </source>
</evidence>
<dbReference type="SUPFAM" id="SSF57850">
    <property type="entry name" value="RING/U-box"/>
    <property type="match status" value="1"/>
</dbReference>
<dbReference type="InterPro" id="IPR003613">
    <property type="entry name" value="Ubox_domain"/>
</dbReference>
<feature type="compositionally biased region" description="Low complexity" evidence="1">
    <location>
        <begin position="178"/>
        <end position="202"/>
    </location>
</feature>
<dbReference type="EMBL" id="JBBJCI010000292">
    <property type="protein sequence ID" value="KAK7235541.1"/>
    <property type="molecule type" value="Genomic_DNA"/>
</dbReference>
<comment type="caution">
    <text evidence="3">The sequence shown here is derived from an EMBL/GenBank/DDBJ whole genome shotgun (WGS) entry which is preliminary data.</text>
</comment>
<evidence type="ECO:0000259" key="2">
    <source>
        <dbReference type="PROSITE" id="PS51698"/>
    </source>
</evidence>
<evidence type="ECO:0000313" key="3">
    <source>
        <dbReference type="EMBL" id="KAK7235541.1"/>
    </source>
</evidence>
<reference evidence="3 4" key="1">
    <citation type="submission" date="2024-03" db="EMBL/GenBank/DDBJ databases">
        <title>Aureococcus anophagefferens CCMP1851 and Kratosvirus quantuckense: Draft genome of a second virus-susceptible host strain in the model system.</title>
        <authorList>
            <person name="Chase E."/>
            <person name="Truchon A.R."/>
            <person name="Schepens W."/>
            <person name="Wilhelm S.W."/>
        </authorList>
    </citation>
    <scope>NUCLEOTIDE SEQUENCE [LARGE SCALE GENOMIC DNA]</scope>
    <source>
        <strain evidence="3 4">CCMP1851</strain>
    </source>
</reference>
<dbReference type="PANTHER" id="PTHR46573">
    <property type="entry name" value="WD REPEAT, SAM AND U-BOX DOMAIN-CONTAINING PROTEIN 1"/>
    <property type="match status" value="1"/>
</dbReference>
<feature type="region of interest" description="Disordered" evidence="1">
    <location>
        <begin position="140"/>
        <end position="230"/>
    </location>
</feature>
<keyword evidence="3" id="KW-0808">Transferase</keyword>
<organism evidence="3 4">
    <name type="scientific">Aureococcus anophagefferens</name>
    <name type="common">Harmful bloom alga</name>
    <dbReference type="NCBI Taxonomy" id="44056"/>
    <lineage>
        <taxon>Eukaryota</taxon>
        <taxon>Sar</taxon>
        <taxon>Stramenopiles</taxon>
        <taxon>Ochrophyta</taxon>
        <taxon>Pelagophyceae</taxon>
        <taxon>Pelagomonadales</taxon>
        <taxon>Pelagomonadaceae</taxon>
        <taxon>Aureococcus</taxon>
    </lineage>
</organism>
<dbReference type="GO" id="GO:0016301">
    <property type="term" value="F:kinase activity"/>
    <property type="evidence" value="ECO:0007669"/>
    <property type="project" value="UniProtKB-KW"/>
</dbReference>
<protein>
    <submittedName>
        <fullName evidence="3">Protein kinase</fullName>
    </submittedName>
</protein>
<dbReference type="SMART" id="SM00504">
    <property type="entry name" value="Ubox"/>
    <property type="match status" value="1"/>
</dbReference>
<keyword evidence="4" id="KW-1185">Reference proteome</keyword>